<organism evidence="2">
    <name type="scientific">Anguilla anguilla</name>
    <name type="common">European freshwater eel</name>
    <name type="synonym">Muraena anguilla</name>
    <dbReference type="NCBI Taxonomy" id="7936"/>
    <lineage>
        <taxon>Eukaryota</taxon>
        <taxon>Metazoa</taxon>
        <taxon>Chordata</taxon>
        <taxon>Craniata</taxon>
        <taxon>Vertebrata</taxon>
        <taxon>Euteleostomi</taxon>
        <taxon>Actinopterygii</taxon>
        <taxon>Neopterygii</taxon>
        <taxon>Teleostei</taxon>
        <taxon>Anguilliformes</taxon>
        <taxon>Anguillidae</taxon>
        <taxon>Anguilla</taxon>
    </lineage>
</organism>
<evidence type="ECO:0000256" key="1">
    <source>
        <dbReference type="SAM" id="MobiDB-lite"/>
    </source>
</evidence>
<sequence length="38" mass="4396">MTSSGIPEVFESESQDQDKDPFQISAWNRLLTMLRIKP</sequence>
<evidence type="ECO:0000313" key="2">
    <source>
        <dbReference type="EMBL" id="JAH60146.1"/>
    </source>
</evidence>
<accession>A0A0E9U2V1</accession>
<protein>
    <submittedName>
        <fullName evidence="2">Uncharacterized protein</fullName>
    </submittedName>
</protein>
<name>A0A0E9U2V1_ANGAN</name>
<reference evidence="2" key="1">
    <citation type="submission" date="2014-11" db="EMBL/GenBank/DDBJ databases">
        <authorList>
            <person name="Amaro Gonzalez C."/>
        </authorList>
    </citation>
    <scope>NUCLEOTIDE SEQUENCE</scope>
</reference>
<proteinExistence type="predicted"/>
<dbReference type="EMBL" id="GBXM01048431">
    <property type="protein sequence ID" value="JAH60146.1"/>
    <property type="molecule type" value="Transcribed_RNA"/>
</dbReference>
<feature type="region of interest" description="Disordered" evidence="1">
    <location>
        <begin position="1"/>
        <end position="21"/>
    </location>
</feature>
<dbReference type="AlphaFoldDB" id="A0A0E9U2V1"/>
<reference evidence="2" key="2">
    <citation type="journal article" date="2015" name="Fish Shellfish Immunol.">
        <title>Early steps in the European eel (Anguilla anguilla)-Vibrio vulnificus interaction in the gills: Role of the RtxA13 toxin.</title>
        <authorList>
            <person name="Callol A."/>
            <person name="Pajuelo D."/>
            <person name="Ebbesson L."/>
            <person name="Teles M."/>
            <person name="MacKenzie S."/>
            <person name="Amaro C."/>
        </authorList>
    </citation>
    <scope>NUCLEOTIDE SEQUENCE</scope>
</reference>